<dbReference type="AlphaFoldDB" id="A0A7R9AUI2"/>
<dbReference type="InterPro" id="IPR008952">
    <property type="entry name" value="Tetraspanin_EC2_sf"/>
</dbReference>
<feature type="transmembrane region" description="Helical" evidence="6">
    <location>
        <begin position="340"/>
        <end position="364"/>
    </location>
</feature>
<evidence type="ECO:0000256" key="5">
    <source>
        <dbReference type="ARBA" id="ARBA00023136"/>
    </source>
</evidence>
<organism evidence="7">
    <name type="scientific">Timema shepardi</name>
    <name type="common">Walking stick</name>
    <dbReference type="NCBI Taxonomy" id="629360"/>
    <lineage>
        <taxon>Eukaryota</taxon>
        <taxon>Metazoa</taxon>
        <taxon>Ecdysozoa</taxon>
        <taxon>Arthropoda</taxon>
        <taxon>Hexapoda</taxon>
        <taxon>Insecta</taxon>
        <taxon>Pterygota</taxon>
        <taxon>Neoptera</taxon>
        <taxon>Polyneoptera</taxon>
        <taxon>Phasmatodea</taxon>
        <taxon>Timematodea</taxon>
        <taxon>Timematoidea</taxon>
        <taxon>Timematidae</taxon>
        <taxon>Timema</taxon>
    </lineage>
</organism>
<protein>
    <recommendedName>
        <fullName evidence="8">Tetraspanin</fullName>
    </recommendedName>
</protein>
<sequence>MGTKLSAQIANAEVKLLSVLIVSKPEKEVEVTKCEVMVDINKCEVAHVVKEGGEPVIFQVSECDMVVKDVNGDCDTIVTISKQVESWEEFVPQVCDDDDCEVTVPSVDVVVVIAHQNSDGGNDIGINVDSEMGSSTKMVECVVGQRVHAHFVDTQVDWGEGLVVFDVRSVTKERVWLVGSVGACDTSRPTNQRHVGHHLMFHWKVVQIIWSQEWRTGYTNSLSRGRPPEELGLSLSLTRPSVIRLLFGFSKVSLLHQQSVLNRIQWEVSLPEQVDGAQNISGLALLVIGAIIQDVYSDYTDFLHGKFFAGPILLIIVGIIVFVVAFFGCCGAVKENHCMIITYSVFLLIIFGLELAGGITGYVLKQDVQSMLENSLNTTSEKYGPTNKDITNAWDIMQNDLGCCGIQGAEDWKVVFHNSSLPHSCCPNLALNYDCTLSLTHSTKGCLPSLQATIEHYALVLGGVGIGIGVVQLIGVIFACCLAKSIRKEYETV</sequence>
<dbReference type="Pfam" id="PF00335">
    <property type="entry name" value="Tetraspanin"/>
    <property type="match status" value="1"/>
</dbReference>
<gene>
    <name evidence="7" type="ORF">TSIB3V08_LOCUS5020</name>
</gene>
<feature type="transmembrane region" description="Helical" evidence="6">
    <location>
        <begin position="307"/>
        <end position="333"/>
    </location>
</feature>
<feature type="transmembrane region" description="Helical" evidence="6">
    <location>
        <begin position="457"/>
        <end position="483"/>
    </location>
</feature>
<dbReference type="PROSITE" id="PS00421">
    <property type="entry name" value="TM4_1"/>
    <property type="match status" value="1"/>
</dbReference>
<name>A0A7R9AUI2_TIMSH</name>
<dbReference type="InterPro" id="IPR018499">
    <property type="entry name" value="Tetraspanin/Peripherin"/>
</dbReference>
<evidence type="ECO:0000256" key="1">
    <source>
        <dbReference type="ARBA" id="ARBA00004141"/>
    </source>
</evidence>
<keyword evidence="5 6" id="KW-0472">Membrane</keyword>
<accession>A0A7R9AUI2</accession>
<dbReference type="GO" id="GO:0005886">
    <property type="term" value="C:plasma membrane"/>
    <property type="evidence" value="ECO:0007669"/>
    <property type="project" value="TreeGrafter"/>
</dbReference>
<evidence type="ECO:0000256" key="6">
    <source>
        <dbReference type="SAM" id="Phobius"/>
    </source>
</evidence>
<keyword evidence="3 6" id="KW-0812">Transmembrane</keyword>
<dbReference type="CDD" id="cd03127">
    <property type="entry name" value="tetraspanin_LEL"/>
    <property type="match status" value="1"/>
</dbReference>
<dbReference type="PANTHER" id="PTHR19282">
    <property type="entry name" value="TETRASPANIN"/>
    <property type="match status" value="1"/>
</dbReference>
<dbReference type="PRINTS" id="PR00259">
    <property type="entry name" value="TMFOUR"/>
</dbReference>
<comment type="similarity">
    <text evidence="2">Belongs to the tetraspanin (TM4SF) family.</text>
</comment>
<dbReference type="InterPro" id="IPR018503">
    <property type="entry name" value="Tetraspanin_CS"/>
</dbReference>
<dbReference type="Gene3D" id="1.10.1450.10">
    <property type="entry name" value="Tetraspanin"/>
    <property type="match status" value="1"/>
</dbReference>
<comment type="subcellular location">
    <subcellularLocation>
        <location evidence="1">Membrane</location>
        <topology evidence="1">Multi-pass membrane protein</topology>
    </subcellularLocation>
</comment>
<dbReference type="SUPFAM" id="SSF48652">
    <property type="entry name" value="Tetraspanin"/>
    <property type="match status" value="1"/>
</dbReference>
<evidence type="ECO:0000256" key="4">
    <source>
        <dbReference type="ARBA" id="ARBA00022989"/>
    </source>
</evidence>
<keyword evidence="4 6" id="KW-1133">Transmembrane helix</keyword>
<evidence type="ECO:0008006" key="8">
    <source>
        <dbReference type="Google" id="ProtNLM"/>
    </source>
</evidence>
<dbReference type="PANTHER" id="PTHR19282:SF482">
    <property type="entry name" value="FI23944P1-RELATED"/>
    <property type="match status" value="1"/>
</dbReference>
<evidence type="ECO:0000313" key="7">
    <source>
        <dbReference type="EMBL" id="CAD7260861.1"/>
    </source>
</evidence>
<proteinExistence type="inferred from homology"/>
<evidence type="ECO:0000256" key="3">
    <source>
        <dbReference type="ARBA" id="ARBA00022692"/>
    </source>
</evidence>
<dbReference type="EMBL" id="OC001884">
    <property type="protein sequence ID" value="CAD7260861.1"/>
    <property type="molecule type" value="Genomic_DNA"/>
</dbReference>
<evidence type="ECO:0000256" key="2">
    <source>
        <dbReference type="ARBA" id="ARBA00006840"/>
    </source>
</evidence>
<reference evidence="7" key="1">
    <citation type="submission" date="2020-11" db="EMBL/GenBank/DDBJ databases">
        <authorList>
            <person name="Tran Van P."/>
        </authorList>
    </citation>
    <scope>NUCLEOTIDE SEQUENCE</scope>
</reference>